<sequence>MSRKAIAPSSQSTTPASSPSGGQRSIQAMLQQEKEKEKEDTLQKILQGIQTLQTKVENVEKSNENISQKIEQTNQKVEKIQQKIDKMDEKVENIQQKIGKTDEKVENIQEMMTKYDEKIKKIEEQDKQRNKEIGNINIRLSEVEKDRIESLRGEMDRSEFYLRFQNVEEEKGENLVGKMIEILVEALEIMKEKMMDEVFCVHTRYAMRNKLPREVHIRFTKKIIKTQILQMTREKTLKYKDKEIVVLKQVPRRVRETRREYLFLTKELKGGRYKKRRGEPQKELLRKGINYRWLIPEGLLFT</sequence>
<dbReference type="Ensembl" id="ENSNNAT00000010810.1">
    <property type="protein sequence ID" value="ENSNNAP00000010328.1"/>
    <property type="gene ID" value="ENSNNAG00000006900.1"/>
</dbReference>
<proteinExistence type="predicted"/>
<dbReference type="Gene3D" id="1.20.5.340">
    <property type="match status" value="1"/>
</dbReference>
<feature type="compositionally biased region" description="Low complexity" evidence="2">
    <location>
        <begin position="7"/>
        <end position="23"/>
    </location>
</feature>
<organism evidence="3 4">
    <name type="scientific">Naja naja</name>
    <name type="common">Indian cobra</name>
    <dbReference type="NCBI Taxonomy" id="35670"/>
    <lineage>
        <taxon>Eukaryota</taxon>
        <taxon>Metazoa</taxon>
        <taxon>Chordata</taxon>
        <taxon>Craniata</taxon>
        <taxon>Vertebrata</taxon>
        <taxon>Euteleostomi</taxon>
        <taxon>Lepidosauria</taxon>
        <taxon>Squamata</taxon>
        <taxon>Bifurcata</taxon>
        <taxon>Unidentata</taxon>
        <taxon>Episquamata</taxon>
        <taxon>Toxicofera</taxon>
        <taxon>Serpentes</taxon>
        <taxon>Colubroidea</taxon>
        <taxon>Elapidae</taxon>
        <taxon>Elapinae</taxon>
        <taxon>Naja</taxon>
    </lineage>
</organism>
<dbReference type="AlphaFoldDB" id="A0A8C6X8C1"/>
<accession>A0A8C6X8C1</accession>
<keyword evidence="1" id="KW-0175">Coiled coil</keyword>
<evidence type="ECO:0000256" key="2">
    <source>
        <dbReference type="SAM" id="MobiDB-lite"/>
    </source>
</evidence>
<reference evidence="3" key="1">
    <citation type="submission" date="2025-08" db="UniProtKB">
        <authorList>
            <consortium name="Ensembl"/>
        </authorList>
    </citation>
    <scope>IDENTIFICATION</scope>
</reference>
<evidence type="ECO:0000313" key="4">
    <source>
        <dbReference type="Proteomes" id="UP000694559"/>
    </source>
</evidence>
<dbReference type="GeneTree" id="ENSGT00960000187359"/>
<protein>
    <recommendedName>
        <fullName evidence="5">L1 transposable element RRM domain-containing protein</fullName>
    </recommendedName>
</protein>
<feature type="region of interest" description="Disordered" evidence="2">
    <location>
        <begin position="1"/>
        <end position="39"/>
    </location>
</feature>
<dbReference type="SUPFAM" id="SSF57997">
    <property type="entry name" value="Tropomyosin"/>
    <property type="match status" value="1"/>
</dbReference>
<evidence type="ECO:0008006" key="5">
    <source>
        <dbReference type="Google" id="ProtNLM"/>
    </source>
</evidence>
<keyword evidence="4" id="KW-1185">Reference proteome</keyword>
<evidence type="ECO:0000256" key="1">
    <source>
        <dbReference type="SAM" id="Coils"/>
    </source>
</evidence>
<dbReference type="OrthoDB" id="9050469at2759"/>
<name>A0A8C6X8C1_NAJNA</name>
<feature type="coiled-coil region" evidence="1">
    <location>
        <begin position="42"/>
        <end position="128"/>
    </location>
</feature>
<dbReference type="Gene3D" id="3.30.70.1820">
    <property type="entry name" value="L1 transposable element, RRM domain"/>
    <property type="match status" value="1"/>
</dbReference>
<evidence type="ECO:0000313" key="3">
    <source>
        <dbReference type="Ensembl" id="ENSNNAP00000010328.1"/>
    </source>
</evidence>
<dbReference type="OMA" id="ATWLEIP"/>
<dbReference type="Proteomes" id="UP000694559">
    <property type="component" value="Unplaced"/>
</dbReference>
<reference evidence="3" key="2">
    <citation type="submission" date="2025-09" db="UniProtKB">
        <authorList>
            <consortium name="Ensembl"/>
        </authorList>
    </citation>
    <scope>IDENTIFICATION</scope>
</reference>